<keyword evidence="5" id="KW-1185">Reference proteome</keyword>
<organism evidence="4 5">
    <name type="scientific">Aspergillus keveii</name>
    <dbReference type="NCBI Taxonomy" id="714993"/>
    <lineage>
        <taxon>Eukaryota</taxon>
        <taxon>Fungi</taxon>
        <taxon>Dikarya</taxon>
        <taxon>Ascomycota</taxon>
        <taxon>Pezizomycotina</taxon>
        <taxon>Eurotiomycetes</taxon>
        <taxon>Eurotiomycetidae</taxon>
        <taxon>Eurotiales</taxon>
        <taxon>Aspergillaceae</taxon>
        <taxon>Aspergillus</taxon>
        <taxon>Aspergillus subgen. Nidulantes</taxon>
    </lineage>
</organism>
<dbReference type="PANTHER" id="PTHR48106:SF13">
    <property type="entry name" value="QUINONE OXIDOREDUCTASE-RELATED"/>
    <property type="match status" value="1"/>
</dbReference>
<dbReference type="InterPro" id="IPR011032">
    <property type="entry name" value="GroES-like_sf"/>
</dbReference>
<sequence>MYLKRAIIPRFGPLSCTSSSICPYFITITPLFSPFHKRLTRQLPLALGNSTSNLGSPSSQLRAMSSSCIPVTQNGVQINQIGGPEVLQYKSDMPVPNPAEGELLVKNHLASVNYIDTYFRTGLYPSPKPEILGREGVSTVVALGPGPNPYNFAVGDRVIWLNKGSYCQFSSISAAKAVKLPEGIADEDALAAFLSGLTVLTLLKETYPVQKGDWVLLHAAAGGAGILMTQILKKIGARVIGTAGGPEKVNLVKSFGTDVVIDYKSEEGKNWVKKVKDVTNGEGVEVVYDSVGKDTWEGSLEAVKSKGTVVWFGNSSGPVPPFQIQRLMAKNIKIARPQVFGYIESRADFEYYTTELFRLLKSGDIKTKIYKVYPLEDVARAHDDIESRKTIGKLLLRP</sequence>
<dbReference type="EMBL" id="JBFTWV010000034">
    <property type="protein sequence ID" value="KAL2795466.1"/>
    <property type="molecule type" value="Genomic_DNA"/>
</dbReference>
<gene>
    <name evidence="4" type="ORF">BJX66DRAFT_301698</name>
</gene>
<dbReference type="SUPFAM" id="SSF50129">
    <property type="entry name" value="GroES-like"/>
    <property type="match status" value="1"/>
</dbReference>
<evidence type="ECO:0000256" key="1">
    <source>
        <dbReference type="ARBA" id="ARBA00022857"/>
    </source>
</evidence>
<dbReference type="PANTHER" id="PTHR48106">
    <property type="entry name" value="QUINONE OXIDOREDUCTASE PIG3-RELATED"/>
    <property type="match status" value="1"/>
</dbReference>
<evidence type="ECO:0000259" key="3">
    <source>
        <dbReference type="SMART" id="SM00829"/>
    </source>
</evidence>
<reference evidence="4 5" key="1">
    <citation type="submission" date="2024-07" db="EMBL/GenBank/DDBJ databases">
        <title>Section-level genome sequencing and comparative genomics of Aspergillus sections Usti and Cavernicolus.</title>
        <authorList>
            <consortium name="Lawrence Berkeley National Laboratory"/>
            <person name="Nybo J.L."/>
            <person name="Vesth T.C."/>
            <person name="Theobald S."/>
            <person name="Frisvad J.C."/>
            <person name="Larsen T.O."/>
            <person name="Kjaerboelling I."/>
            <person name="Rothschild-Mancinelli K."/>
            <person name="Lyhne E.K."/>
            <person name="Kogle M.E."/>
            <person name="Barry K."/>
            <person name="Clum A."/>
            <person name="Na H."/>
            <person name="Ledsgaard L."/>
            <person name="Lin J."/>
            <person name="Lipzen A."/>
            <person name="Kuo A."/>
            <person name="Riley R."/>
            <person name="Mondo S."/>
            <person name="Labutti K."/>
            <person name="Haridas S."/>
            <person name="Pangalinan J."/>
            <person name="Salamov A.A."/>
            <person name="Simmons B.A."/>
            <person name="Magnuson J.K."/>
            <person name="Chen J."/>
            <person name="Drula E."/>
            <person name="Henrissat B."/>
            <person name="Wiebenga A."/>
            <person name="Lubbers R.J."/>
            <person name="Gomes A.C."/>
            <person name="Makela M.R."/>
            <person name="Stajich J."/>
            <person name="Grigoriev I.V."/>
            <person name="Mortensen U.H."/>
            <person name="De Vries R.P."/>
            <person name="Baker S.E."/>
            <person name="Andersen M.R."/>
        </authorList>
    </citation>
    <scope>NUCLEOTIDE SEQUENCE [LARGE SCALE GENOMIC DNA]</scope>
    <source>
        <strain evidence="4 5">CBS 209.92</strain>
    </source>
</reference>
<comment type="caution">
    <text evidence="4">The sequence shown here is derived from an EMBL/GenBank/DDBJ whole genome shotgun (WGS) entry which is preliminary data.</text>
</comment>
<keyword evidence="1" id="KW-0521">NADP</keyword>
<feature type="domain" description="Enoyl reductase (ER)" evidence="3">
    <location>
        <begin position="82"/>
        <end position="396"/>
    </location>
</feature>
<dbReference type="SMART" id="SM00829">
    <property type="entry name" value="PKS_ER"/>
    <property type="match status" value="1"/>
</dbReference>
<dbReference type="SUPFAM" id="SSF51735">
    <property type="entry name" value="NAD(P)-binding Rossmann-fold domains"/>
    <property type="match status" value="1"/>
</dbReference>
<name>A0ABR4G8Y6_9EURO</name>
<dbReference type="InterPro" id="IPR020843">
    <property type="entry name" value="ER"/>
</dbReference>
<dbReference type="InterPro" id="IPR036291">
    <property type="entry name" value="NAD(P)-bd_dom_sf"/>
</dbReference>
<dbReference type="InterPro" id="IPR002364">
    <property type="entry name" value="Quin_OxRdtase/zeta-crystal_CS"/>
</dbReference>
<dbReference type="InterPro" id="IPR013149">
    <property type="entry name" value="ADH-like_C"/>
</dbReference>
<evidence type="ECO:0000313" key="4">
    <source>
        <dbReference type="EMBL" id="KAL2795466.1"/>
    </source>
</evidence>
<accession>A0ABR4G8Y6</accession>
<dbReference type="InterPro" id="IPR013154">
    <property type="entry name" value="ADH-like_N"/>
</dbReference>
<dbReference type="Pfam" id="PF08240">
    <property type="entry name" value="ADH_N"/>
    <property type="match status" value="1"/>
</dbReference>
<dbReference type="Pfam" id="PF00107">
    <property type="entry name" value="ADH_zinc_N"/>
    <property type="match status" value="1"/>
</dbReference>
<proteinExistence type="predicted"/>
<dbReference type="PROSITE" id="PS01162">
    <property type="entry name" value="QOR_ZETA_CRYSTAL"/>
    <property type="match status" value="1"/>
</dbReference>
<evidence type="ECO:0000313" key="5">
    <source>
        <dbReference type="Proteomes" id="UP001610563"/>
    </source>
</evidence>
<protein>
    <recommendedName>
        <fullName evidence="3">Enoyl reductase (ER) domain-containing protein</fullName>
    </recommendedName>
</protein>
<dbReference type="Gene3D" id="3.90.180.10">
    <property type="entry name" value="Medium-chain alcohol dehydrogenases, catalytic domain"/>
    <property type="match status" value="1"/>
</dbReference>
<dbReference type="InterPro" id="IPR047618">
    <property type="entry name" value="QOR-like"/>
</dbReference>
<dbReference type="Gene3D" id="3.40.50.720">
    <property type="entry name" value="NAD(P)-binding Rossmann-like Domain"/>
    <property type="match status" value="1"/>
</dbReference>
<dbReference type="Proteomes" id="UP001610563">
    <property type="component" value="Unassembled WGS sequence"/>
</dbReference>
<dbReference type="CDD" id="cd05286">
    <property type="entry name" value="QOR2"/>
    <property type="match status" value="1"/>
</dbReference>
<keyword evidence="2" id="KW-0560">Oxidoreductase</keyword>
<evidence type="ECO:0000256" key="2">
    <source>
        <dbReference type="ARBA" id="ARBA00023002"/>
    </source>
</evidence>